<comment type="caution">
    <text evidence="2">The sequence shown here is derived from an EMBL/GenBank/DDBJ whole genome shotgun (WGS) entry which is preliminary data.</text>
</comment>
<name>A0A812QH58_SYMPI</name>
<evidence type="ECO:0000313" key="3">
    <source>
        <dbReference type="Proteomes" id="UP000649617"/>
    </source>
</evidence>
<evidence type="ECO:0000313" key="2">
    <source>
        <dbReference type="EMBL" id="CAE7386172.1"/>
    </source>
</evidence>
<gene>
    <name evidence="2" type="primary">CngA</name>
    <name evidence="2" type="ORF">SPIL2461_LOCUS9455</name>
</gene>
<feature type="coiled-coil region" evidence="1">
    <location>
        <begin position="249"/>
        <end position="315"/>
    </location>
</feature>
<dbReference type="OrthoDB" id="424983at2759"/>
<evidence type="ECO:0000256" key="1">
    <source>
        <dbReference type="SAM" id="Coils"/>
    </source>
</evidence>
<dbReference type="EMBL" id="CAJNIZ010016446">
    <property type="protein sequence ID" value="CAE7386172.1"/>
    <property type="molecule type" value="Genomic_DNA"/>
</dbReference>
<sequence>MKPSNLNLGEGTWLCEIAIWTQWWHRGQLSAQGAALYTYADVGKFVRLVIETGGFCYLYLRTVGILMAAVMENMMSEDNENDLSIDEAKPPRGNVTFKLEFSALHQARQVAVCDRALHFQQFARVSLARAMRVREDNETDVSLKDLLDANVTSWPASAAVMYNQLGLDLENAWATYRSQCLALRAICRLVSTDDGSPYFFTISRPGFGLACFITVATVQPAHANAARFTELQMKDPWAEYGPSEIEQLREDHAARIQEMRERAQHREEEFREEIAAAYSRESEADRAREAAEAQLRRCKEELAAARLELTRQRNDDAPKAAVEAKTDCIRRSLVASGGLRKALDATDAEGRVSRCLELAKANKAP</sequence>
<accession>A0A812QH58</accession>
<dbReference type="Proteomes" id="UP000649617">
    <property type="component" value="Unassembled WGS sequence"/>
</dbReference>
<reference evidence="2" key="1">
    <citation type="submission" date="2021-02" db="EMBL/GenBank/DDBJ databases">
        <authorList>
            <person name="Dougan E. K."/>
            <person name="Rhodes N."/>
            <person name="Thang M."/>
            <person name="Chan C."/>
        </authorList>
    </citation>
    <scope>NUCLEOTIDE SEQUENCE</scope>
</reference>
<organism evidence="2 3">
    <name type="scientific">Symbiodinium pilosum</name>
    <name type="common">Dinoflagellate</name>
    <dbReference type="NCBI Taxonomy" id="2952"/>
    <lineage>
        <taxon>Eukaryota</taxon>
        <taxon>Sar</taxon>
        <taxon>Alveolata</taxon>
        <taxon>Dinophyceae</taxon>
        <taxon>Suessiales</taxon>
        <taxon>Symbiodiniaceae</taxon>
        <taxon>Symbiodinium</taxon>
    </lineage>
</organism>
<proteinExistence type="predicted"/>
<dbReference type="AlphaFoldDB" id="A0A812QH58"/>
<protein>
    <submittedName>
        <fullName evidence="2">CngA protein</fullName>
    </submittedName>
</protein>
<keyword evidence="3" id="KW-1185">Reference proteome</keyword>
<keyword evidence="1" id="KW-0175">Coiled coil</keyword>